<reference evidence="1 2" key="1">
    <citation type="submission" date="2024-06" db="EMBL/GenBank/DDBJ databases">
        <authorList>
            <person name="Kraege A."/>
            <person name="Thomma B."/>
        </authorList>
    </citation>
    <scope>NUCLEOTIDE SEQUENCE [LARGE SCALE GENOMIC DNA]</scope>
</reference>
<proteinExistence type="predicted"/>
<dbReference type="Proteomes" id="UP001497392">
    <property type="component" value="Unassembled WGS sequence"/>
</dbReference>
<protein>
    <submittedName>
        <fullName evidence="1">G832 protein</fullName>
    </submittedName>
</protein>
<sequence length="107" mass="11715">MDILRTKATQSRGFQMASEALSPLLPSLLAACTSSAKLILIVYPIQGERFLAVGSGDKPLRANPELLSFSANLRQHLTELTMWMDNSKGIPRRLGALGKLTKPRSHL</sequence>
<name>A0ABP1FGM0_9CHLO</name>
<dbReference type="PROSITE" id="PS51257">
    <property type="entry name" value="PROKAR_LIPOPROTEIN"/>
    <property type="match status" value="1"/>
</dbReference>
<organism evidence="1 2">
    <name type="scientific">Coccomyxa viridis</name>
    <dbReference type="NCBI Taxonomy" id="1274662"/>
    <lineage>
        <taxon>Eukaryota</taxon>
        <taxon>Viridiplantae</taxon>
        <taxon>Chlorophyta</taxon>
        <taxon>core chlorophytes</taxon>
        <taxon>Trebouxiophyceae</taxon>
        <taxon>Trebouxiophyceae incertae sedis</taxon>
        <taxon>Coccomyxaceae</taxon>
        <taxon>Coccomyxa</taxon>
    </lineage>
</organism>
<evidence type="ECO:0000313" key="2">
    <source>
        <dbReference type="Proteomes" id="UP001497392"/>
    </source>
</evidence>
<accession>A0ABP1FGM0</accession>
<comment type="caution">
    <text evidence="1">The sequence shown here is derived from an EMBL/GenBank/DDBJ whole genome shotgun (WGS) entry which is preliminary data.</text>
</comment>
<keyword evidence="2" id="KW-1185">Reference proteome</keyword>
<dbReference type="EMBL" id="CAXHTA020000002">
    <property type="protein sequence ID" value="CAL5219070.1"/>
    <property type="molecule type" value="Genomic_DNA"/>
</dbReference>
<evidence type="ECO:0000313" key="1">
    <source>
        <dbReference type="EMBL" id="CAL5219070.1"/>
    </source>
</evidence>
<gene>
    <name evidence="1" type="primary">g832</name>
    <name evidence="1" type="ORF">VP750_LOCUS729</name>
</gene>